<sequence>MNPPKAGRAEATTAEALPDEVVDAAIAWAVKLDYGTPTPAQQAGLEHWLAADQRHALAWQRLRSLRKDFSGLPQQLALDTLNAADSRTRSHRRSSLKLLSLGGAGLFTAWMVRQHTPWQRLVADASTGLGERRRLELADGTVLDLNTDTAVSTALTDDSRLIQLHRGEIRIATGADTQALTPRGAKRPFLVRTPHGTLEALGTRFVVRLEAERGWVSVQEGAVSVQPEAASAALLRPGESRWFLRGASLPAVANGMEAGAWADGVIAGHDIRLADLLAELGRYRPGFLVCDPRVADLRLSGIYQLNDTDATLAFLTRTQPLQLKYRSRFWVRVEPLGQP</sequence>
<reference evidence="3 4" key="1">
    <citation type="submission" date="2019-03" db="EMBL/GenBank/DDBJ databases">
        <title>Genomic Encyclopedia of Type Strains, Phase IV (KMG-IV): sequencing the most valuable type-strain genomes for metagenomic binning, comparative biology and taxonomic classification.</title>
        <authorList>
            <person name="Goeker M."/>
        </authorList>
    </citation>
    <scope>NUCLEOTIDE SEQUENCE [LARGE SCALE GENOMIC DNA]</scope>
    <source>
        <strain evidence="3 4">DSM 12121</strain>
    </source>
</reference>
<dbReference type="InterPro" id="IPR012373">
    <property type="entry name" value="Ferrdict_sens_TM"/>
</dbReference>
<name>A0A4R6DJM2_9RHOO</name>
<dbReference type="Pfam" id="PF16220">
    <property type="entry name" value="DUF4880"/>
    <property type="match status" value="1"/>
</dbReference>
<dbReference type="Proteomes" id="UP000295129">
    <property type="component" value="Unassembled WGS sequence"/>
</dbReference>
<proteinExistence type="predicted"/>
<gene>
    <name evidence="3" type="ORF">C7389_13217</name>
</gene>
<dbReference type="InterPro" id="IPR032623">
    <property type="entry name" value="FecR_N"/>
</dbReference>
<comment type="caution">
    <text evidence="3">The sequence shown here is derived from an EMBL/GenBank/DDBJ whole genome shotgun (WGS) entry which is preliminary data.</text>
</comment>
<feature type="domain" description="FecR N-terminal" evidence="2">
    <location>
        <begin position="23"/>
        <end position="64"/>
    </location>
</feature>
<evidence type="ECO:0000259" key="2">
    <source>
        <dbReference type="Pfam" id="PF16220"/>
    </source>
</evidence>
<evidence type="ECO:0000259" key="1">
    <source>
        <dbReference type="Pfam" id="PF04773"/>
    </source>
</evidence>
<dbReference type="PANTHER" id="PTHR30273">
    <property type="entry name" value="PERIPLASMIC SIGNAL SENSOR AND SIGMA FACTOR ACTIVATOR FECR-RELATED"/>
    <property type="match status" value="1"/>
</dbReference>
<dbReference type="PANTHER" id="PTHR30273:SF2">
    <property type="entry name" value="PROTEIN FECR"/>
    <property type="match status" value="1"/>
</dbReference>
<evidence type="ECO:0000313" key="3">
    <source>
        <dbReference type="EMBL" id="TDN45005.1"/>
    </source>
</evidence>
<dbReference type="PIRSF" id="PIRSF018266">
    <property type="entry name" value="FecR"/>
    <property type="match status" value="1"/>
</dbReference>
<dbReference type="EMBL" id="SNVV01000032">
    <property type="protein sequence ID" value="TDN45005.1"/>
    <property type="molecule type" value="Genomic_DNA"/>
</dbReference>
<dbReference type="Gene3D" id="2.60.120.1440">
    <property type="match status" value="1"/>
</dbReference>
<dbReference type="InterPro" id="IPR006860">
    <property type="entry name" value="FecR"/>
</dbReference>
<dbReference type="RefSeq" id="WP_246034941.1">
    <property type="nucleotide sequence ID" value="NZ_SNVV01000032.1"/>
</dbReference>
<organism evidence="3 4">
    <name type="scientific">Azoarcus indigens</name>
    <dbReference type="NCBI Taxonomy" id="29545"/>
    <lineage>
        <taxon>Bacteria</taxon>
        <taxon>Pseudomonadati</taxon>
        <taxon>Pseudomonadota</taxon>
        <taxon>Betaproteobacteria</taxon>
        <taxon>Rhodocyclales</taxon>
        <taxon>Zoogloeaceae</taxon>
        <taxon>Azoarcus</taxon>
    </lineage>
</organism>
<dbReference type="Pfam" id="PF04773">
    <property type="entry name" value="FecR"/>
    <property type="match status" value="1"/>
</dbReference>
<accession>A0A4R6DJM2</accession>
<protein>
    <submittedName>
        <fullName evidence="3">FecR family protein</fullName>
    </submittedName>
</protein>
<feature type="domain" description="FecR protein" evidence="1">
    <location>
        <begin position="124"/>
        <end position="223"/>
    </location>
</feature>
<dbReference type="AlphaFoldDB" id="A0A4R6DJM2"/>
<dbReference type="GO" id="GO:0016989">
    <property type="term" value="F:sigma factor antagonist activity"/>
    <property type="evidence" value="ECO:0007669"/>
    <property type="project" value="TreeGrafter"/>
</dbReference>
<keyword evidence="4" id="KW-1185">Reference proteome</keyword>
<evidence type="ECO:0000313" key="4">
    <source>
        <dbReference type="Proteomes" id="UP000295129"/>
    </source>
</evidence>